<dbReference type="InterPro" id="IPR029055">
    <property type="entry name" value="Ntn_hydrolases_N"/>
</dbReference>
<dbReference type="PANTHER" id="PTHR10188:SF8">
    <property type="entry name" value="THREONINE ASPARTASE 1"/>
    <property type="match status" value="1"/>
</dbReference>
<proteinExistence type="predicted"/>
<dbReference type="OrthoDB" id="77601at2759"/>
<dbReference type="EMBL" id="JANBUL010000213">
    <property type="protein sequence ID" value="KAJ2778732.1"/>
    <property type="molecule type" value="Genomic_DNA"/>
</dbReference>
<dbReference type="SUPFAM" id="SSF56235">
    <property type="entry name" value="N-terminal nucleophile aminohydrolases (Ntn hydrolases)"/>
    <property type="match status" value="1"/>
</dbReference>
<dbReference type="AlphaFoldDB" id="A0A9W8H670"/>
<feature type="active site" description="Nucleophile" evidence="1">
    <location>
        <position position="190"/>
    </location>
</feature>
<dbReference type="GO" id="GO:0051604">
    <property type="term" value="P:protein maturation"/>
    <property type="evidence" value="ECO:0007669"/>
    <property type="project" value="TreeGrafter"/>
</dbReference>
<reference evidence="3" key="1">
    <citation type="submission" date="2022-07" db="EMBL/GenBank/DDBJ databases">
        <title>Phylogenomic reconstructions and comparative analyses of Kickxellomycotina fungi.</title>
        <authorList>
            <person name="Reynolds N.K."/>
            <person name="Stajich J.E."/>
            <person name="Barry K."/>
            <person name="Grigoriev I.V."/>
            <person name="Crous P."/>
            <person name="Smith M.E."/>
        </authorList>
    </citation>
    <scope>NUCLEOTIDE SEQUENCE</scope>
    <source>
        <strain evidence="3">NBRC 105414</strain>
    </source>
</reference>
<sequence>MDGGQARAGPCVAVHVGAGYHSAGKEAAYRRAMRRACRAAMGRLQRGGSANDAVEDAVRELEDAPVTNAGVGSNLNRAGLVECDASVMCTDPDAFGAVGAAAEICSPIQAANAVLKDAAAGPSAAAGLVPPMLLVGAGADAWARARGLPTSADQTHKVTDAARARHSEYMARALPHGGGDGGGDDALQDTVGAVCIDARGVVAAGVSSGGIALKHPGRVGEARCSVSGTGEQIMRTMLARDCAQRRGDMFAVLDGCFADFCTTPALDAYTQRSAGLILLRRDVANGNSTELGIAHTTRSMGYAYMSEQMSGPVARISRKPDSDKVLVAAVKL</sequence>
<accession>A0A9W8H670</accession>
<evidence type="ECO:0000313" key="3">
    <source>
        <dbReference type="EMBL" id="KAJ2778732.1"/>
    </source>
</evidence>
<protein>
    <submittedName>
        <fullName evidence="3">Uncharacterized protein</fullName>
    </submittedName>
</protein>
<dbReference type="CDD" id="cd04514">
    <property type="entry name" value="Taspase1_like"/>
    <property type="match status" value="1"/>
</dbReference>
<dbReference type="Pfam" id="PF01112">
    <property type="entry name" value="Asparaginase_2"/>
    <property type="match status" value="1"/>
</dbReference>
<keyword evidence="4" id="KW-1185">Reference proteome</keyword>
<dbReference type="GO" id="GO:0005737">
    <property type="term" value="C:cytoplasm"/>
    <property type="evidence" value="ECO:0007669"/>
    <property type="project" value="TreeGrafter"/>
</dbReference>
<dbReference type="Gene3D" id="3.60.20.30">
    <property type="entry name" value="(Glycosyl)asparaginase"/>
    <property type="match status" value="1"/>
</dbReference>
<comment type="caution">
    <text evidence="3">The sequence shown here is derived from an EMBL/GenBank/DDBJ whole genome shotgun (WGS) entry which is preliminary data.</text>
</comment>
<evidence type="ECO:0000256" key="1">
    <source>
        <dbReference type="PIRSR" id="PIRSR600246-1"/>
    </source>
</evidence>
<gene>
    <name evidence="3" type="ORF">H4R18_004420</name>
</gene>
<name>A0A9W8H670_9FUNG</name>
<evidence type="ECO:0000256" key="2">
    <source>
        <dbReference type="PIRSR" id="PIRSR600246-3"/>
    </source>
</evidence>
<dbReference type="InterPro" id="IPR037464">
    <property type="entry name" value="Taspase1"/>
</dbReference>
<feature type="site" description="Cleavage; by autolysis" evidence="2">
    <location>
        <begin position="189"/>
        <end position="190"/>
    </location>
</feature>
<dbReference type="InterPro" id="IPR000246">
    <property type="entry name" value="Peptidase_T2"/>
</dbReference>
<dbReference type="Proteomes" id="UP001140217">
    <property type="component" value="Unassembled WGS sequence"/>
</dbReference>
<dbReference type="GO" id="GO:0004298">
    <property type="term" value="F:threonine-type endopeptidase activity"/>
    <property type="evidence" value="ECO:0007669"/>
    <property type="project" value="InterPro"/>
</dbReference>
<organism evidence="3 4">
    <name type="scientific">Coemansia javaensis</name>
    <dbReference type="NCBI Taxonomy" id="2761396"/>
    <lineage>
        <taxon>Eukaryota</taxon>
        <taxon>Fungi</taxon>
        <taxon>Fungi incertae sedis</taxon>
        <taxon>Zoopagomycota</taxon>
        <taxon>Kickxellomycotina</taxon>
        <taxon>Kickxellomycetes</taxon>
        <taxon>Kickxellales</taxon>
        <taxon>Kickxellaceae</taxon>
        <taxon>Coemansia</taxon>
    </lineage>
</organism>
<dbReference type="PANTHER" id="PTHR10188">
    <property type="entry name" value="L-ASPARAGINASE"/>
    <property type="match status" value="1"/>
</dbReference>
<evidence type="ECO:0000313" key="4">
    <source>
        <dbReference type="Proteomes" id="UP001140217"/>
    </source>
</evidence>